<feature type="chain" id="PRO_5015437920" description="BspA family leucine-rich repeat surface protein" evidence="1">
    <location>
        <begin position="21"/>
        <end position="212"/>
    </location>
</feature>
<organism evidence="2 3">
    <name type="scientific">Vibrio splendidus</name>
    <dbReference type="NCBI Taxonomy" id="29497"/>
    <lineage>
        <taxon>Bacteria</taxon>
        <taxon>Pseudomonadati</taxon>
        <taxon>Pseudomonadota</taxon>
        <taxon>Gammaproteobacteria</taxon>
        <taxon>Vibrionales</taxon>
        <taxon>Vibrionaceae</taxon>
        <taxon>Vibrio</taxon>
    </lineage>
</organism>
<evidence type="ECO:0000256" key="1">
    <source>
        <dbReference type="SAM" id="SignalP"/>
    </source>
</evidence>
<proteinExistence type="predicted"/>
<accession>A0A2T5F0Z5</accession>
<gene>
    <name evidence="2" type="ORF">CWO07_02195</name>
</gene>
<dbReference type="AlphaFoldDB" id="A0A2T5F0Z5"/>
<evidence type="ECO:0000313" key="3">
    <source>
        <dbReference type="Proteomes" id="UP000244197"/>
    </source>
</evidence>
<comment type="caution">
    <text evidence="2">The sequence shown here is derived from an EMBL/GenBank/DDBJ whole genome shotgun (WGS) entry which is preliminary data.</text>
</comment>
<dbReference type="RefSeq" id="WP_108187196.1">
    <property type="nucleotide sequence ID" value="NZ_PIFK01000003.1"/>
</dbReference>
<reference evidence="2 3" key="1">
    <citation type="submission" date="2017-11" db="EMBL/GenBank/DDBJ databases">
        <title>Population delineation of vibrios coincides with oyster pathogenicity.</title>
        <authorList>
            <person name="Bruto M."/>
            <person name="Labreuche Y."/>
            <person name="James A."/>
            <person name="Piel D."/>
            <person name="Chenivesse S."/>
            <person name="Petton B."/>
            <person name="Polz M.F."/>
            <person name="Le Roux F."/>
        </authorList>
    </citation>
    <scope>NUCLEOTIDE SEQUENCE [LARGE SCALE GENOMIC DNA]</scope>
    <source>
        <strain evidence="2 3">FF_144</strain>
    </source>
</reference>
<evidence type="ECO:0000313" key="2">
    <source>
        <dbReference type="EMBL" id="PTP39400.1"/>
    </source>
</evidence>
<dbReference type="EMBL" id="PIFK01000003">
    <property type="protein sequence ID" value="PTP39400.1"/>
    <property type="molecule type" value="Genomic_DNA"/>
</dbReference>
<name>A0A2T5F0Z5_VIBSP</name>
<feature type="signal peptide" evidence="1">
    <location>
        <begin position="1"/>
        <end position="20"/>
    </location>
</feature>
<protein>
    <recommendedName>
        <fullName evidence="4">BspA family leucine-rich repeat surface protein</fullName>
    </recommendedName>
</protein>
<evidence type="ECO:0008006" key="4">
    <source>
        <dbReference type="Google" id="ProtNLM"/>
    </source>
</evidence>
<dbReference type="Proteomes" id="UP000244197">
    <property type="component" value="Unassembled WGS sequence"/>
</dbReference>
<dbReference type="InterPro" id="IPR005046">
    <property type="entry name" value="DUF285"/>
</dbReference>
<sequence>MNKTKIALSIILLASGTAQASSFVSFVSHQNGSFTPEKTECSNPITREELVLMIKNNEDYSNACTREIWDFSMLFAHKTVNYDITKWDVSQGTNFTLTFLYSTNFNQNLDSWDVSSGKSFLGTFTGTSFNQDISSWDVSNGIDFESMFEESPFNQDIGNWNTSSGKVFDYMFYKASNFDQDLGGWDTTNAERWLGFNDSSPISNANIPIKFK</sequence>
<dbReference type="Pfam" id="PF03382">
    <property type="entry name" value="DUF285"/>
    <property type="match status" value="1"/>
</dbReference>
<keyword evidence="1" id="KW-0732">Signal</keyword>